<keyword evidence="10" id="KW-1185">Reference proteome</keyword>
<feature type="transmembrane region" description="Helical" evidence="8">
    <location>
        <begin position="293"/>
        <end position="316"/>
    </location>
</feature>
<dbReference type="RefSeq" id="WP_371387218.1">
    <property type="nucleotide sequence ID" value="NZ_JBGLYH010000039.1"/>
</dbReference>
<organism evidence="9 10">
    <name type="scientific">Pseudodesulfovibrio karagichevae</name>
    <dbReference type="NCBI Taxonomy" id="3239305"/>
    <lineage>
        <taxon>Bacteria</taxon>
        <taxon>Pseudomonadati</taxon>
        <taxon>Thermodesulfobacteriota</taxon>
        <taxon>Desulfovibrionia</taxon>
        <taxon>Desulfovibrionales</taxon>
        <taxon>Desulfovibrionaceae</taxon>
    </lineage>
</organism>
<keyword evidence="6 8" id="KW-1133">Transmembrane helix</keyword>
<evidence type="ECO:0000256" key="6">
    <source>
        <dbReference type="ARBA" id="ARBA00022989"/>
    </source>
</evidence>
<dbReference type="Proteomes" id="UP001568698">
    <property type="component" value="Unassembled WGS sequence"/>
</dbReference>
<evidence type="ECO:0000256" key="3">
    <source>
        <dbReference type="ARBA" id="ARBA00022676"/>
    </source>
</evidence>
<evidence type="ECO:0000256" key="5">
    <source>
        <dbReference type="ARBA" id="ARBA00022692"/>
    </source>
</evidence>
<comment type="subcellular location">
    <subcellularLocation>
        <location evidence="1">Cell membrane</location>
        <topology evidence="1">Multi-pass membrane protein</topology>
    </subcellularLocation>
</comment>
<feature type="transmembrane region" description="Helical" evidence="8">
    <location>
        <begin position="164"/>
        <end position="182"/>
    </location>
</feature>
<keyword evidence="4" id="KW-0808">Transferase</keyword>
<evidence type="ECO:0000256" key="2">
    <source>
        <dbReference type="ARBA" id="ARBA00022475"/>
    </source>
</evidence>
<accession>A0ABV4K460</accession>
<evidence type="ECO:0000256" key="4">
    <source>
        <dbReference type="ARBA" id="ARBA00022679"/>
    </source>
</evidence>
<feature type="transmembrane region" description="Helical" evidence="8">
    <location>
        <begin position="87"/>
        <end position="108"/>
    </location>
</feature>
<gene>
    <name evidence="9" type="ORF">AB6M95_13150</name>
</gene>
<dbReference type="PANTHER" id="PTHR33908">
    <property type="entry name" value="MANNOSYLTRANSFERASE YKCB-RELATED"/>
    <property type="match status" value="1"/>
</dbReference>
<feature type="transmembrane region" description="Helical" evidence="8">
    <location>
        <begin position="348"/>
        <end position="365"/>
    </location>
</feature>
<feature type="transmembrane region" description="Helical" evidence="8">
    <location>
        <begin position="203"/>
        <end position="224"/>
    </location>
</feature>
<evidence type="ECO:0000313" key="10">
    <source>
        <dbReference type="Proteomes" id="UP001568698"/>
    </source>
</evidence>
<keyword evidence="7 8" id="KW-0472">Membrane</keyword>
<feature type="transmembrane region" description="Helical" evidence="8">
    <location>
        <begin position="129"/>
        <end position="158"/>
    </location>
</feature>
<keyword evidence="2" id="KW-1003">Cell membrane</keyword>
<sequence>MPSRLDRVFDWAERHPAQVLALLFLFSLLVRFVTAEYLMDGDNASKWVEARRLAAGLGISHWYNHSMRWAVILPLAGLIKLFGPHPLLVYVLPFTLASVASVCICLIGEKIHSLKLGIAASLLTTLLPLMVVTGSQIFPGVFELGFTAIMVWLVMVWIDRRSSWLLVLAGVCFFLGWGARVTELYTYPGIVLLIWLPTRDFKAVVLFTAVAAGLCFAEWGWFWWDSGNPLGRLGLLGATRGGHPDLPISLRDYLLQFVELKKLKGLLPIAVLTLAASVAALRDRDMRVRGLGALYLGCMFLVLYMISGVSPLKLALPYGARYYPQMAPYGLLLLLYFLFKLKDRHRRTGIALIAVLFISFAGFSIKRIPPTNSLVQMSRDYALLKPVLAADRPIVLVNEPWEPNFIEKVLIKTFTNPARKKPRGDDSIRLDMSRDQERMGALFLDDISRYAQFINVPLVRVEKYRYILPSSDGGIESPAAESVFGRKLHRAFPLPAKGGS</sequence>
<evidence type="ECO:0008006" key="11">
    <source>
        <dbReference type="Google" id="ProtNLM"/>
    </source>
</evidence>
<name>A0ABV4K460_9BACT</name>
<comment type="caution">
    <text evidence="9">The sequence shown here is derived from an EMBL/GenBank/DDBJ whole genome shotgun (WGS) entry which is preliminary data.</text>
</comment>
<dbReference type="PANTHER" id="PTHR33908:SF11">
    <property type="entry name" value="MEMBRANE PROTEIN"/>
    <property type="match status" value="1"/>
</dbReference>
<keyword evidence="3" id="KW-0328">Glycosyltransferase</keyword>
<evidence type="ECO:0000313" key="9">
    <source>
        <dbReference type="EMBL" id="MEZ7197705.1"/>
    </source>
</evidence>
<dbReference type="InterPro" id="IPR050297">
    <property type="entry name" value="LipidA_mod_glycosyltrf_83"/>
</dbReference>
<proteinExistence type="predicted"/>
<evidence type="ECO:0000256" key="7">
    <source>
        <dbReference type="ARBA" id="ARBA00023136"/>
    </source>
</evidence>
<evidence type="ECO:0000256" key="8">
    <source>
        <dbReference type="SAM" id="Phobius"/>
    </source>
</evidence>
<dbReference type="EMBL" id="JBGLYH010000039">
    <property type="protein sequence ID" value="MEZ7197705.1"/>
    <property type="molecule type" value="Genomic_DNA"/>
</dbReference>
<feature type="transmembrane region" description="Helical" evidence="8">
    <location>
        <begin position="322"/>
        <end position="339"/>
    </location>
</feature>
<evidence type="ECO:0000256" key="1">
    <source>
        <dbReference type="ARBA" id="ARBA00004651"/>
    </source>
</evidence>
<keyword evidence="5 8" id="KW-0812">Transmembrane</keyword>
<protein>
    <recommendedName>
        <fullName evidence="11">Glycosyltransferase RgtA/B/C/D-like domain-containing protein</fullName>
    </recommendedName>
</protein>
<reference evidence="9 10" key="1">
    <citation type="submission" date="2024-08" db="EMBL/GenBank/DDBJ databases">
        <title>Sulfate-reducing bacteria isolated from formation water of the oil field in Kazakhstan and description of Pseudodesulfovibrio sp.</title>
        <authorList>
            <person name="Bidzhieva S.K."/>
            <person name="Tourova T.P."/>
            <person name="Grouzdev D.S."/>
            <person name="Beletsky A.V."/>
            <person name="Sokolova D.S."/>
            <person name="Samigullina S.R."/>
            <person name="Poltaraus A.B."/>
            <person name="Avtukh A.N."/>
            <person name="Tereshina V.M."/>
            <person name="Zhaparov N.S."/>
            <person name="Mardanov A.V."/>
            <person name="Nazina T.N."/>
        </authorList>
    </citation>
    <scope>NUCLEOTIDE SEQUENCE [LARGE SCALE GENOMIC DNA]</scope>
    <source>
        <strain evidence="9 10">9FUS</strain>
    </source>
</reference>